<dbReference type="STRING" id="407022.SAMN05661044_00531"/>
<dbReference type="EMBL" id="FOAF01000001">
    <property type="protein sequence ID" value="SEK55452.1"/>
    <property type="molecule type" value="Genomic_DNA"/>
</dbReference>
<reference evidence="6" key="1">
    <citation type="submission" date="2016-10" db="EMBL/GenBank/DDBJ databases">
        <authorList>
            <person name="Varghese N."/>
            <person name="Submissions S."/>
        </authorList>
    </citation>
    <scope>NUCLEOTIDE SEQUENCE [LARGE SCALE GENOMIC DNA]</scope>
    <source>
        <strain evidence="6">DSM 18733</strain>
    </source>
</reference>
<dbReference type="AlphaFoldDB" id="A0A1H7I0Q9"/>
<dbReference type="GO" id="GO:0016998">
    <property type="term" value="P:cell wall macromolecule catabolic process"/>
    <property type="evidence" value="ECO:0007669"/>
    <property type="project" value="InterPro"/>
</dbReference>
<dbReference type="Gene3D" id="3.20.20.80">
    <property type="entry name" value="Glycosidases"/>
    <property type="match status" value="1"/>
</dbReference>
<organism evidence="5 6">
    <name type="scientific">Olivibacter domesticus</name>
    <name type="common">Pseudosphingobacterium domesticum</name>
    <dbReference type="NCBI Taxonomy" id="407022"/>
    <lineage>
        <taxon>Bacteria</taxon>
        <taxon>Pseudomonadati</taxon>
        <taxon>Bacteroidota</taxon>
        <taxon>Sphingobacteriia</taxon>
        <taxon>Sphingobacteriales</taxon>
        <taxon>Sphingobacteriaceae</taxon>
        <taxon>Olivibacter</taxon>
    </lineage>
</organism>
<keyword evidence="4" id="KW-0472">Membrane</keyword>
<sequence>MTKKRKKKKTSTNTQWKWILLIISITGLISIAIVNHYLSNKTTHFGIRIPNGFHTHGIDISQYQGKIDWEKVCSPQDSDIHISFVFMRATMGMRADKKFKFNWQEAKKYGLKRGAYLYFHPNKDGVKQADLFIKRVGSLDGCLAPVVDIEQSQHINGNKMRERLQACLNRLHNYYGIRPIIYTYTTFYRDFLGTDFDKYPLWIAHYERDEKPDYLSRSWDIWQHSERGRIAGISEYVDFNVLNCKNGIMPCEVCEE</sequence>
<dbReference type="PANTHER" id="PTHR34135">
    <property type="entry name" value="LYSOZYME"/>
    <property type="match status" value="1"/>
</dbReference>
<feature type="transmembrane region" description="Helical" evidence="4">
    <location>
        <begin position="20"/>
        <end position="38"/>
    </location>
</feature>
<proteinExistence type="inferred from homology"/>
<dbReference type="Proteomes" id="UP000199421">
    <property type="component" value="Unassembled WGS sequence"/>
</dbReference>
<evidence type="ECO:0000313" key="6">
    <source>
        <dbReference type="Proteomes" id="UP000199421"/>
    </source>
</evidence>
<keyword evidence="4" id="KW-0812">Transmembrane</keyword>
<dbReference type="GO" id="GO:0016052">
    <property type="term" value="P:carbohydrate catabolic process"/>
    <property type="evidence" value="ECO:0007669"/>
    <property type="project" value="TreeGrafter"/>
</dbReference>
<dbReference type="InterPro" id="IPR017853">
    <property type="entry name" value="GH"/>
</dbReference>
<evidence type="ECO:0000313" key="5">
    <source>
        <dbReference type="EMBL" id="SEK55452.1"/>
    </source>
</evidence>
<name>A0A1H7I0Q9_OLID1</name>
<gene>
    <name evidence="5" type="ORF">SAMN05661044_00531</name>
</gene>
<dbReference type="GO" id="GO:0003796">
    <property type="term" value="F:lysozyme activity"/>
    <property type="evidence" value="ECO:0007669"/>
    <property type="project" value="InterPro"/>
</dbReference>
<dbReference type="GO" id="GO:0009253">
    <property type="term" value="P:peptidoglycan catabolic process"/>
    <property type="evidence" value="ECO:0007669"/>
    <property type="project" value="InterPro"/>
</dbReference>
<evidence type="ECO:0000256" key="1">
    <source>
        <dbReference type="ARBA" id="ARBA00010646"/>
    </source>
</evidence>
<evidence type="ECO:0000256" key="4">
    <source>
        <dbReference type="SAM" id="Phobius"/>
    </source>
</evidence>
<dbReference type="PANTHER" id="PTHR34135:SF2">
    <property type="entry name" value="LYSOZYME"/>
    <property type="match status" value="1"/>
</dbReference>
<dbReference type="InterPro" id="IPR018077">
    <property type="entry name" value="Glyco_hydro_fam25_subgr"/>
</dbReference>
<keyword evidence="2" id="KW-0378">Hydrolase</keyword>
<dbReference type="InterPro" id="IPR002053">
    <property type="entry name" value="Glyco_hydro_25"/>
</dbReference>
<dbReference type="Pfam" id="PF01183">
    <property type="entry name" value="Glyco_hydro_25"/>
    <property type="match status" value="1"/>
</dbReference>
<keyword evidence="6" id="KW-1185">Reference proteome</keyword>
<accession>A0A1H7I0Q9</accession>
<evidence type="ECO:0000256" key="2">
    <source>
        <dbReference type="ARBA" id="ARBA00022801"/>
    </source>
</evidence>
<dbReference type="SMART" id="SM00641">
    <property type="entry name" value="Glyco_25"/>
    <property type="match status" value="1"/>
</dbReference>
<keyword evidence="3" id="KW-0326">Glycosidase</keyword>
<dbReference type="SUPFAM" id="SSF51445">
    <property type="entry name" value="(Trans)glycosidases"/>
    <property type="match status" value="1"/>
</dbReference>
<comment type="similarity">
    <text evidence="1">Belongs to the glycosyl hydrolase 25 family.</text>
</comment>
<evidence type="ECO:0000256" key="3">
    <source>
        <dbReference type="ARBA" id="ARBA00023295"/>
    </source>
</evidence>
<dbReference type="RefSeq" id="WP_162276512.1">
    <property type="nucleotide sequence ID" value="NZ_FOAF01000001.1"/>
</dbReference>
<protein>
    <submittedName>
        <fullName evidence="5">Lysozyme</fullName>
    </submittedName>
</protein>
<dbReference type="PROSITE" id="PS51904">
    <property type="entry name" value="GLYCOSYL_HYDROL_F25_2"/>
    <property type="match status" value="1"/>
</dbReference>
<keyword evidence="4" id="KW-1133">Transmembrane helix</keyword>